<evidence type="ECO:0000256" key="1">
    <source>
        <dbReference type="SAM" id="MobiDB-lite"/>
    </source>
</evidence>
<evidence type="ECO:0008006" key="3">
    <source>
        <dbReference type="Google" id="ProtNLM"/>
    </source>
</evidence>
<proteinExistence type="predicted"/>
<reference evidence="2" key="1">
    <citation type="journal article" date="2018" name="Nat. Biotechnol.">
        <title>A standardized bacterial taxonomy based on genome phylogeny substantially revises the tree of life.</title>
        <authorList>
            <person name="Parks D.H."/>
            <person name="Chuvochina M."/>
            <person name="Waite D.W."/>
            <person name="Rinke C."/>
            <person name="Skarshewski A."/>
            <person name="Chaumeil P.A."/>
            <person name="Hugenholtz P."/>
        </authorList>
    </citation>
    <scope>NUCLEOTIDE SEQUENCE [LARGE SCALE GENOMIC DNA]</scope>
    <source>
        <strain evidence="2">UBA11284</strain>
    </source>
</reference>
<protein>
    <recommendedName>
        <fullName evidence="3">TnsE C-terminal domain-containing protein</fullName>
    </recommendedName>
</protein>
<dbReference type="AlphaFoldDB" id="A0A3D0KFH9"/>
<organism evidence="2">
    <name type="scientific">Halomonas campaniensis</name>
    <dbReference type="NCBI Taxonomy" id="213554"/>
    <lineage>
        <taxon>Bacteria</taxon>
        <taxon>Pseudomonadati</taxon>
        <taxon>Pseudomonadota</taxon>
        <taxon>Gammaproteobacteria</taxon>
        <taxon>Oceanospirillales</taxon>
        <taxon>Halomonadaceae</taxon>
        <taxon>Halomonas</taxon>
    </lineage>
</organism>
<feature type="compositionally biased region" description="Polar residues" evidence="1">
    <location>
        <begin position="322"/>
        <end position="331"/>
    </location>
</feature>
<accession>A0A3D0KFH9</accession>
<feature type="compositionally biased region" description="Basic and acidic residues" evidence="1">
    <location>
        <begin position="299"/>
        <end position="319"/>
    </location>
</feature>
<dbReference type="EMBL" id="DOTR01000045">
    <property type="protein sequence ID" value="HCA02317.1"/>
    <property type="molecule type" value="Genomic_DNA"/>
</dbReference>
<sequence length="594" mass="67195">MASRNLITNFEEFPHDGRHWMIRWVDGYQSHEGRTSTPSVGVKLCPVSSNPNKQEICKPASLSEEILVRAHTGIVPELVLGTIYKNGRLIGRANAQTININADLTDNSSRIVKANDIMPERPSWWKDEFPYRWIGQSEYNLGKDFSNSYCVVIQQAQSTYIIPCHEVFRALMAPSSEFALALTTGPWATTRERIVNIQKTGTISDDEWLVILRKRIKDKFADNAANLTISEHGIQAANAIYANALRATGESYIYAGIPFLVNNFKFSVRAVQIQSEPNKYLCLEIISATWPFSNLTIHHGRDNSGETGKDTIDSDKDKPWPNGSQNNSSPNDDLAISSKEDPAANSGLDEISSLGVAWKNKPELKKIEKEVSYKYLTGKVTPIENQFFKYGTSGLPTHGNTETKEVSAEQVGQTNMPYRFLQLKKMLNLLRNKKIISNLFCYQPQEGGLFRDNILTWPLPKRVIDEYQKKHRRDKWTTLTLSKHRSVLVYHFDYSGSRVFLLEIECRENEGGYCALLLEITEENHQATIKKVINHIAFFRGNLKGAESKIRASSGVLDMKTWVHAYNKKQDSSSSIKPLNHVSFTKALRTLTGE</sequence>
<evidence type="ECO:0000313" key="2">
    <source>
        <dbReference type="EMBL" id="HCA02317.1"/>
    </source>
</evidence>
<comment type="caution">
    <text evidence="2">The sequence shown here is derived from an EMBL/GenBank/DDBJ whole genome shotgun (WGS) entry which is preliminary data.</text>
</comment>
<gene>
    <name evidence="2" type="ORF">DEO68_09080</name>
</gene>
<name>A0A3D0KFH9_9GAMM</name>
<feature type="region of interest" description="Disordered" evidence="1">
    <location>
        <begin position="299"/>
        <end position="342"/>
    </location>
</feature>